<evidence type="ECO:0000256" key="1">
    <source>
        <dbReference type="SAM" id="MobiDB-lite"/>
    </source>
</evidence>
<proteinExistence type="predicted"/>
<comment type="caution">
    <text evidence="3">The sequence shown here is derived from an EMBL/GenBank/DDBJ whole genome shotgun (WGS) entry which is preliminary data.</text>
</comment>
<gene>
    <name evidence="3" type="ORF">ETSY1_37080</name>
</gene>
<dbReference type="Pfam" id="PF14015">
    <property type="entry name" value="DUF4231"/>
    <property type="match status" value="1"/>
</dbReference>
<sequence>MRKNRLRLPTATSMKNKALYMRATAVIGGAVVPALINIGGDWARIPATIISLIVGLMVSLETVHHFGDQWPIYRSTEQLLRREYYLFTTGRGVYEGKGSDEAYKQFVERVEDMIDNETRITIRIMSAEVKAVNQESNNLQQGETQSQLDQPTRQQSTPAVLKSTQTATSTAATQGPPSAPQS</sequence>
<keyword evidence="2" id="KW-1133">Transmembrane helix</keyword>
<dbReference type="InterPro" id="IPR025325">
    <property type="entry name" value="DUF4231"/>
</dbReference>
<protein>
    <submittedName>
        <fullName evidence="3">Uncharacterized protein</fullName>
    </submittedName>
</protein>
<evidence type="ECO:0000313" key="4">
    <source>
        <dbReference type="Proteomes" id="UP000019141"/>
    </source>
</evidence>
<dbReference type="HOGENOM" id="CLU_1479480_0_0_7"/>
<reference evidence="3 4" key="1">
    <citation type="journal article" date="2014" name="Nature">
        <title>An environmental bacterial taxon with a large and distinct metabolic repertoire.</title>
        <authorList>
            <person name="Wilson M.C."/>
            <person name="Mori T."/>
            <person name="Ruckert C."/>
            <person name="Uria A.R."/>
            <person name="Helf M.J."/>
            <person name="Takada K."/>
            <person name="Gernert C."/>
            <person name="Steffens U.A."/>
            <person name="Heycke N."/>
            <person name="Schmitt S."/>
            <person name="Rinke C."/>
            <person name="Helfrich E.J."/>
            <person name="Brachmann A.O."/>
            <person name="Gurgui C."/>
            <person name="Wakimoto T."/>
            <person name="Kracht M."/>
            <person name="Crusemann M."/>
            <person name="Hentschel U."/>
            <person name="Abe I."/>
            <person name="Matsunaga S."/>
            <person name="Kalinowski J."/>
            <person name="Takeyama H."/>
            <person name="Piel J."/>
        </authorList>
    </citation>
    <scope>NUCLEOTIDE SEQUENCE [LARGE SCALE GENOMIC DNA]</scope>
    <source>
        <strain evidence="4">TSY1</strain>
    </source>
</reference>
<feature type="transmembrane region" description="Helical" evidence="2">
    <location>
        <begin position="20"/>
        <end position="39"/>
    </location>
</feature>
<evidence type="ECO:0000313" key="3">
    <source>
        <dbReference type="EMBL" id="ETW93935.1"/>
    </source>
</evidence>
<keyword evidence="2" id="KW-0812">Transmembrane</keyword>
<keyword evidence="2" id="KW-0472">Membrane</keyword>
<dbReference type="AlphaFoldDB" id="W4L8C1"/>
<dbReference type="Proteomes" id="UP000019141">
    <property type="component" value="Unassembled WGS sequence"/>
</dbReference>
<name>W4L8C1_ENTF1</name>
<feature type="compositionally biased region" description="Polar residues" evidence="1">
    <location>
        <begin position="135"/>
        <end position="158"/>
    </location>
</feature>
<feature type="compositionally biased region" description="Low complexity" evidence="1">
    <location>
        <begin position="163"/>
        <end position="176"/>
    </location>
</feature>
<evidence type="ECO:0000256" key="2">
    <source>
        <dbReference type="SAM" id="Phobius"/>
    </source>
</evidence>
<accession>W4L8C1</accession>
<dbReference type="EMBL" id="AZHW01001144">
    <property type="protein sequence ID" value="ETW93935.1"/>
    <property type="molecule type" value="Genomic_DNA"/>
</dbReference>
<feature type="region of interest" description="Disordered" evidence="1">
    <location>
        <begin position="135"/>
        <end position="182"/>
    </location>
</feature>
<dbReference type="NCBIfam" id="NF033634">
    <property type="entry name" value="SLATT_1"/>
    <property type="match status" value="1"/>
</dbReference>
<organism evidence="3 4">
    <name type="scientific">Entotheonella factor</name>
    <dbReference type="NCBI Taxonomy" id="1429438"/>
    <lineage>
        <taxon>Bacteria</taxon>
        <taxon>Pseudomonadati</taxon>
        <taxon>Nitrospinota/Tectimicrobiota group</taxon>
        <taxon>Candidatus Tectimicrobiota</taxon>
        <taxon>Candidatus Entotheonellia</taxon>
        <taxon>Candidatus Entotheonellales</taxon>
        <taxon>Candidatus Entotheonellaceae</taxon>
        <taxon>Candidatus Entotheonella</taxon>
    </lineage>
</organism>
<feature type="transmembrane region" description="Helical" evidence="2">
    <location>
        <begin position="45"/>
        <end position="64"/>
    </location>
</feature>
<keyword evidence="4" id="KW-1185">Reference proteome</keyword>